<gene>
    <name evidence="8" type="ORF">TASK_LOCUS5337</name>
</gene>
<dbReference type="GO" id="GO:0005634">
    <property type="term" value="C:nucleus"/>
    <property type="evidence" value="ECO:0007669"/>
    <property type="project" value="UniProtKB-ARBA"/>
</dbReference>
<dbReference type="Proteomes" id="UP000282613">
    <property type="component" value="Unassembled WGS sequence"/>
</dbReference>
<dbReference type="FunFam" id="3.30.160.60:FF:000100">
    <property type="entry name" value="Zinc finger 45-like"/>
    <property type="match status" value="1"/>
</dbReference>
<dbReference type="PROSITE" id="PS50157">
    <property type="entry name" value="ZINC_FINGER_C2H2_2"/>
    <property type="match status" value="1"/>
</dbReference>
<keyword evidence="2" id="KW-0677">Repeat</keyword>
<organism evidence="10">
    <name type="scientific">Taenia asiatica</name>
    <name type="common">Asian tapeworm</name>
    <dbReference type="NCBI Taxonomy" id="60517"/>
    <lineage>
        <taxon>Eukaryota</taxon>
        <taxon>Metazoa</taxon>
        <taxon>Spiralia</taxon>
        <taxon>Lophotrochozoa</taxon>
        <taxon>Platyhelminthes</taxon>
        <taxon>Cestoda</taxon>
        <taxon>Eucestoda</taxon>
        <taxon>Cyclophyllidea</taxon>
        <taxon>Taeniidae</taxon>
        <taxon>Taenia</taxon>
    </lineage>
</organism>
<feature type="domain" description="C2H2-type" evidence="7">
    <location>
        <begin position="371"/>
        <end position="395"/>
    </location>
</feature>
<evidence type="ECO:0000313" key="10">
    <source>
        <dbReference type="WBParaSite" id="TASK_0000533601-mRNA-1"/>
    </source>
</evidence>
<evidence type="ECO:0000256" key="2">
    <source>
        <dbReference type="ARBA" id="ARBA00022737"/>
    </source>
</evidence>
<dbReference type="InterPro" id="IPR050329">
    <property type="entry name" value="GLI_C2H2-zinc-finger"/>
</dbReference>
<keyword evidence="4" id="KW-0862">Zinc</keyword>
<evidence type="ECO:0000259" key="7">
    <source>
        <dbReference type="PROSITE" id="PS50157"/>
    </source>
</evidence>
<dbReference type="GO" id="GO:0000978">
    <property type="term" value="F:RNA polymerase II cis-regulatory region sequence-specific DNA binding"/>
    <property type="evidence" value="ECO:0007669"/>
    <property type="project" value="TreeGrafter"/>
</dbReference>
<dbReference type="OrthoDB" id="7295497at2759"/>
<keyword evidence="1" id="KW-0479">Metal-binding</keyword>
<feature type="compositionally biased region" description="Polar residues" evidence="6">
    <location>
        <begin position="489"/>
        <end position="504"/>
    </location>
</feature>
<feature type="region of interest" description="Disordered" evidence="6">
    <location>
        <begin position="294"/>
        <end position="333"/>
    </location>
</feature>
<keyword evidence="3 5" id="KW-0863">Zinc-finger</keyword>
<dbReference type="InterPro" id="IPR036236">
    <property type="entry name" value="Znf_C2H2_sf"/>
</dbReference>
<dbReference type="PROSITE" id="PS00028">
    <property type="entry name" value="ZINC_FINGER_C2H2_1"/>
    <property type="match status" value="1"/>
</dbReference>
<protein>
    <submittedName>
        <fullName evidence="10">C2H2-type domain-containing protein</fullName>
    </submittedName>
</protein>
<dbReference type="STRING" id="60517.A0A0R3W5E4"/>
<evidence type="ECO:0000256" key="5">
    <source>
        <dbReference type="PROSITE-ProRule" id="PRU00042"/>
    </source>
</evidence>
<dbReference type="Gene3D" id="3.30.160.60">
    <property type="entry name" value="Classic Zinc Finger"/>
    <property type="match status" value="2"/>
</dbReference>
<dbReference type="InterPro" id="IPR013087">
    <property type="entry name" value="Znf_C2H2_type"/>
</dbReference>
<sequence length="751" mass="82730">MVVLHRFSLSHDFVRGLRMLSMKNVMSKRNVGHSASRGEANDEPRIGREMFDVVEHLSDTLVNDTSRSVAASLTKEHQRVRENIKAGIIYRKNFRGPPELSVLTYRAREQIAHLSMTHPSEWGAEAISENFPISYRGAALLLVKQRKNPHRYFRSLGAVIKYDTQAIRNWLALIEVICTAQVGDQVKSNESETLQILSARLPSGLRWIGVENVLDKLAFADGDWSFYLQDLSIGSLIEESVLSSTEGGGYHHSLLENTISGLSLQIPPSTNRCLSVLPPIDTFSHQEVELRFNRQEGRNRGLKSKSRRNQTPEGIQKRAKPSSISKNGTTPDKRRFLCPISSCVRARPEAAFKRRYLMQEHLNFHRREKPFCCDRCPQRFTSRQNLARHRLIHAGVTYTCSECRHVFLRSSDRSKCLRNHKLQRIISEQGTNATPTPAAVVPKAMLTSFLATVNGPYVCPVCPDQRGYKLDSSLRKHLRLHHPNYKRTTGAQVSQVGGSPSKMATQPVLDPQRPPSETSVVNYSLKTPAIAMTPDPTASQLPISLGSGNGAYLLSTGDVLYAVVPQYAGIDQFLPVVGAAGVDGTEEQRPTILMELAPAGSGVVEEAPRRTAHSAVLGVTEGPLILTHCLPVDLCTSALCLTVTDPSVATPLSSVSQHPTVIPVETGMCSSIPGEGALDLTELPHEVIDLSHSNPVDLSGAHPNASRPTLWEPEPGFSFTDLLNVDDEDPRGLLLGGEFEVGLDLRLPDPL</sequence>
<dbReference type="GO" id="GO:0045944">
    <property type="term" value="P:positive regulation of transcription by RNA polymerase II"/>
    <property type="evidence" value="ECO:0007669"/>
    <property type="project" value="UniProtKB-ARBA"/>
</dbReference>
<dbReference type="SMART" id="SM00355">
    <property type="entry name" value="ZnF_C2H2"/>
    <property type="match status" value="4"/>
</dbReference>
<dbReference type="GO" id="GO:0008270">
    <property type="term" value="F:zinc ion binding"/>
    <property type="evidence" value="ECO:0007669"/>
    <property type="project" value="UniProtKB-KW"/>
</dbReference>
<evidence type="ECO:0000256" key="1">
    <source>
        <dbReference type="ARBA" id="ARBA00022723"/>
    </source>
</evidence>
<name>A0A0R3W5E4_TAEAS</name>
<evidence type="ECO:0000256" key="3">
    <source>
        <dbReference type="ARBA" id="ARBA00022771"/>
    </source>
</evidence>
<dbReference type="EMBL" id="UYRS01018408">
    <property type="protein sequence ID" value="VDK34899.1"/>
    <property type="molecule type" value="Genomic_DNA"/>
</dbReference>
<reference evidence="10" key="1">
    <citation type="submission" date="2017-02" db="UniProtKB">
        <authorList>
            <consortium name="WormBaseParasite"/>
        </authorList>
    </citation>
    <scope>IDENTIFICATION</scope>
</reference>
<dbReference type="WBParaSite" id="TASK_0000533601-mRNA-1">
    <property type="protein sequence ID" value="TASK_0000533601-mRNA-1"/>
    <property type="gene ID" value="TASK_0000533601"/>
</dbReference>
<dbReference type="SUPFAM" id="SSF57667">
    <property type="entry name" value="beta-beta-alpha zinc fingers"/>
    <property type="match status" value="1"/>
</dbReference>
<dbReference type="PANTHER" id="PTHR19818">
    <property type="entry name" value="ZINC FINGER PROTEIN ZIC AND GLI"/>
    <property type="match status" value="1"/>
</dbReference>
<evidence type="ECO:0000256" key="4">
    <source>
        <dbReference type="ARBA" id="ARBA00022833"/>
    </source>
</evidence>
<dbReference type="AlphaFoldDB" id="A0A0R3W5E4"/>
<feature type="region of interest" description="Disordered" evidence="6">
    <location>
        <begin position="489"/>
        <end position="518"/>
    </location>
</feature>
<proteinExistence type="predicted"/>
<dbReference type="PANTHER" id="PTHR19818:SF139">
    <property type="entry name" value="PAIR-RULE PROTEIN ODD-PAIRED"/>
    <property type="match status" value="1"/>
</dbReference>
<keyword evidence="9" id="KW-1185">Reference proteome</keyword>
<reference evidence="8 9" key="2">
    <citation type="submission" date="2018-11" db="EMBL/GenBank/DDBJ databases">
        <authorList>
            <consortium name="Pathogen Informatics"/>
        </authorList>
    </citation>
    <scope>NUCLEOTIDE SEQUENCE [LARGE SCALE GENOMIC DNA]</scope>
</reference>
<evidence type="ECO:0000313" key="9">
    <source>
        <dbReference type="Proteomes" id="UP000282613"/>
    </source>
</evidence>
<accession>A0A0R3W5E4</accession>
<dbReference type="GO" id="GO:0000981">
    <property type="term" value="F:DNA-binding transcription factor activity, RNA polymerase II-specific"/>
    <property type="evidence" value="ECO:0007669"/>
    <property type="project" value="TreeGrafter"/>
</dbReference>
<evidence type="ECO:0000313" key="8">
    <source>
        <dbReference type="EMBL" id="VDK34899.1"/>
    </source>
</evidence>
<evidence type="ECO:0000256" key="6">
    <source>
        <dbReference type="SAM" id="MobiDB-lite"/>
    </source>
</evidence>